<gene>
    <name evidence="4" type="ORF">QR46_4244</name>
</gene>
<dbReference type="Proteomes" id="UP000070089">
    <property type="component" value="Unassembled WGS sequence"/>
</dbReference>
<name>A0A132NPS9_GIAIN</name>
<evidence type="ECO:0000313" key="5">
    <source>
        <dbReference type="Proteomes" id="UP000070089"/>
    </source>
</evidence>
<evidence type="ECO:0000256" key="1">
    <source>
        <dbReference type="SAM" id="MobiDB-lite"/>
    </source>
</evidence>
<keyword evidence="2" id="KW-0812">Transmembrane</keyword>
<keyword evidence="2" id="KW-1133">Transmembrane helix</keyword>
<feature type="signal peptide" evidence="3">
    <location>
        <begin position="1"/>
        <end position="16"/>
    </location>
</feature>
<feature type="chain" id="PRO_5007799962" evidence="3">
    <location>
        <begin position="17"/>
        <end position="310"/>
    </location>
</feature>
<feature type="region of interest" description="Disordered" evidence="1">
    <location>
        <begin position="241"/>
        <end position="274"/>
    </location>
</feature>
<feature type="transmembrane region" description="Helical" evidence="2">
    <location>
        <begin position="152"/>
        <end position="176"/>
    </location>
</feature>
<keyword evidence="3" id="KW-0732">Signal</keyword>
<dbReference type="OrthoDB" id="10255363at2759"/>
<sequence>MFSLVLLAIVAASCSTNCPFSGDANVTGNKAFNIPLSTGSSCTSGSWINVTFSCGKTLTFRQKISTSPTTSPLAFNCSHFYSSSNDPNLICDFYQCQSYANQSVVTASYDTSTQTSSSKSRLLAQTETQSLKLKITGELTPPDEVDAKDKNLLTIIIIAVVVVIAVIIVFVVFCVLCKKKRTQTSVDAAQKVDAAYREHPKNEMLIDIVKRQKRYDDSENTDEFYMNTGDSGALAVASDKIKTTRGSRHGPSARSKSNKSRTIESEDGSFMITDGKLHSSSRASFHDESFTINRVLKPATGNLDLTDSDN</sequence>
<protein>
    <submittedName>
        <fullName evidence="4">Uncharacterized protein</fullName>
    </submittedName>
</protein>
<evidence type="ECO:0000256" key="3">
    <source>
        <dbReference type="SAM" id="SignalP"/>
    </source>
</evidence>
<dbReference type="EMBL" id="JXTI01000156">
    <property type="protein sequence ID" value="KWX11782.1"/>
    <property type="molecule type" value="Genomic_DNA"/>
</dbReference>
<dbReference type="VEuPathDB" id="GiardiaDB:QR46_4244"/>
<proteinExistence type="predicted"/>
<reference evidence="4 5" key="1">
    <citation type="journal article" date="2015" name="Mol. Biochem. Parasitol.">
        <title>Identification of polymorphic genes for use in assemblage B genotyping assays through comparative genomics of multiple assemblage B Giardia duodenalis isolates.</title>
        <authorList>
            <person name="Wielinga C."/>
            <person name="Thompson R.C."/>
            <person name="Monis P."/>
            <person name="Ryan U."/>
        </authorList>
    </citation>
    <scope>NUCLEOTIDE SEQUENCE [LARGE SCALE GENOMIC DNA]</scope>
    <source>
        <strain evidence="4 5">BAH15c1</strain>
    </source>
</reference>
<evidence type="ECO:0000256" key="2">
    <source>
        <dbReference type="SAM" id="Phobius"/>
    </source>
</evidence>
<accession>A0A132NPS9</accession>
<comment type="caution">
    <text evidence="4">The sequence shown here is derived from an EMBL/GenBank/DDBJ whole genome shotgun (WGS) entry which is preliminary data.</text>
</comment>
<dbReference type="AlphaFoldDB" id="A0A132NPS9"/>
<organism evidence="4 5">
    <name type="scientific">Giardia duodenalis assemblage B</name>
    <dbReference type="NCBI Taxonomy" id="1394984"/>
    <lineage>
        <taxon>Eukaryota</taxon>
        <taxon>Metamonada</taxon>
        <taxon>Diplomonadida</taxon>
        <taxon>Hexamitidae</taxon>
        <taxon>Giardiinae</taxon>
        <taxon>Giardia</taxon>
    </lineage>
</organism>
<keyword evidence="2" id="KW-0472">Membrane</keyword>
<evidence type="ECO:0000313" key="4">
    <source>
        <dbReference type="EMBL" id="KWX11782.1"/>
    </source>
</evidence>